<dbReference type="EMBL" id="CP099423">
    <property type="protein sequence ID" value="USW54577.1"/>
    <property type="molecule type" value="Genomic_DNA"/>
</dbReference>
<keyword evidence="3 8" id="KW-0689">Ribosomal protein</keyword>
<evidence type="ECO:0000256" key="4">
    <source>
        <dbReference type="ARBA" id="ARBA00023128"/>
    </source>
</evidence>
<dbReference type="OrthoDB" id="4360278at2759"/>
<evidence type="ECO:0000256" key="7">
    <source>
        <dbReference type="SAM" id="MobiDB-lite"/>
    </source>
</evidence>
<keyword evidence="4" id="KW-0496">Mitochondrion</keyword>
<name>A0A9Q9ARS7_9PEZI</name>
<gene>
    <name evidence="8" type="ORF">Slin15195_G078960</name>
</gene>
<keyword evidence="5" id="KW-0687">Ribonucleoprotein</keyword>
<feature type="compositionally biased region" description="Basic and acidic residues" evidence="7">
    <location>
        <begin position="170"/>
        <end position="181"/>
    </location>
</feature>
<dbReference type="InterPro" id="IPR036419">
    <property type="entry name" value="Ribosomal_S3_C_sf"/>
</dbReference>
<dbReference type="Proteomes" id="UP001056384">
    <property type="component" value="Chromosome 6"/>
</dbReference>
<evidence type="ECO:0000313" key="8">
    <source>
        <dbReference type="EMBL" id="USW54577.1"/>
    </source>
</evidence>
<dbReference type="AlphaFoldDB" id="A0A9Q9ARS7"/>
<proteinExistence type="inferred from homology"/>
<sequence length="364" mass="40628">MPPRSIAVPRGTFTCHAKHLRAQRRSASTAVSHLPTAASDPEQPLWRSRTEPMTRLGQSITGAMEWQTSTYTFNKQAVKPIPVVNTNVEKLIQNYMTMKRVNNAGKDVRAIRTALAARRKSAEKVYVSKPIVKDYGDRVEVKCFIWDGREALKEEKEKEKRGRTQGAEGSGRRQANDSDAILDPRQKVGLQSLIARMYGKQVDLQLTKIKRPHLDADILAAYVAQRLRDRRFTPRRVIRDATWRAPLPSAQAVANINNAKLRAMPQKFSWQDFTLGNAAQASATGIVESLSLSQVSSIQIEAAGRLTKRLTANRSAKKMARRGTASKGPAYMLRGFRKAHTHYAFASGKRRVGQFGIKVSVGHT</sequence>
<dbReference type="InterPro" id="IPR007980">
    <property type="entry name" value="Ribosomal_uS3m_fun"/>
</dbReference>
<organism evidence="8 9">
    <name type="scientific">Septoria linicola</name>
    <dbReference type="NCBI Taxonomy" id="215465"/>
    <lineage>
        <taxon>Eukaryota</taxon>
        <taxon>Fungi</taxon>
        <taxon>Dikarya</taxon>
        <taxon>Ascomycota</taxon>
        <taxon>Pezizomycotina</taxon>
        <taxon>Dothideomycetes</taxon>
        <taxon>Dothideomycetidae</taxon>
        <taxon>Mycosphaerellales</taxon>
        <taxon>Mycosphaerellaceae</taxon>
        <taxon>Septoria</taxon>
    </lineage>
</organism>
<evidence type="ECO:0000256" key="3">
    <source>
        <dbReference type="ARBA" id="ARBA00022980"/>
    </source>
</evidence>
<evidence type="ECO:0000256" key="2">
    <source>
        <dbReference type="ARBA" id="ARBA00010761"/>
    </source>
</evidence>
<reference evidence="8" key="1">
    <citation type="submission" date="2022-06" db="EMBL/GenBank/DDBJ databases">
        <title>Complete genome sequences of two strains of the flax pathogen Septoria linicola.</title>
        <authorList>
            <person name="Lapalu N."/>
            <person name="Simon A."/>
            <person name="Demenou B."/>
            <person name="Paumier D."/>
            <person name="Guillot M.-P."/>
            <person name="Gout L."/>
            <person name="Valade R."/>
        </authorList>
    </citation>
    <scope>NUCLEOTIDE SEQUENCE</scope>
    <source>
        <strain evidence="8">SE15195</strain>
    </source>
</reference>
<evidence type="ECO:0000256" key="6">
    <source>
        <dbReference type="ARBA" id="ARBA00035157"/>
    </source>
</evidence>
<feature type="region of interest" description="Disordered" evidence="7">
    <location>
        <begin position="20"/>
        <end position="44"/>
    </location>
</feature>
<dbReference type="GO" id="GO:1990904">
    <property type="term" value="C:ribonucleoprotein complex"/>
    <property type="evidence" value="ECO:0007669"/>
    <property type="project" value="UniProtKB-KW"/>
</dbReference>
<dbReference type="GO" id="GO:0005739">
    <property type="term" value="C:mitochondrion"/>
    <property type="evidence" value="ECO:0007669"/>
    <property type="project" value="UniProtKB-SubCell"/>
</dbReference>
<dbReference type="Gene3D" id="3.30.1140.32">
    <property type="entry name" value="Ribosomal protein S3, C-terminal domain"/>
    <property type="match status" value="1"/>
</dbReference>
<accession>A0A9Q9ARS7</accession>
<evidence type="ECO:0000313" key="9">
    <source>
        <dbReference type="Proteomes" id="UP001056384"/>
    </source>
</evidence>
<keyword evidence="9" id="KW-1185">Reference proteome</keyword>
<dbReference type="GO" id="GO:0003735">
    <property type="term" value="F:structural constituent of ribosome"/>
    <property type="evidence" value="ECO:0007669"/>
    <property type="project" value="InterPro"/>
</dbReference>
<comment type="similarity">
    <text evidence="2">Belongs to the universal ribosomal protein uS3 family.</text>
</comment>
<dbReference type="GO" id="GO:0006412">
    <property type="term" value="P:translation"/>
    <property type="evidence" value="ECO:0007669"/>
    <property type="project" value="InterPro"/>
</dbReference>
<feature type="region of interest" description="Disordered" evidence="7">
    <location>
        <begin position="155"/>
        <end position="181"/>
    </location>
</feature>
<evidence type="ECO:0000256" key="1">
    <source>
        <dbReference type="ARBA" id="ARBA00004173"/>
    </source>
</evidence>
<dbReference type="Pfam" id="PF05316">
    <property type="entry name" value="VAR1"/>
    <property type="match status" value="1"/>
</dbReference>
<dbReference type="GO" id="GO:0005840">
    <property type="term" value="C:ribosome"/>
    <property type="evidence" value="ECO:0007669"/>
    <property type="project" value="UniProtKB-KW"/>
</dbReference>
<comment type="subcellular location">
    <subcellularLocation>
        <location evidence="1">Mitochondrion</location>
    </subcellularLocation>
</comment>
<evidence type="ECO:0000256" key="5">
    <source>
        <dbReference type="ARBA" id="ARBA00023274"/>
    </source>
</evidence>
<protein>
    <recommendedName>
        <fullName evidence="6">Small ribosomal subunit protein uS3m</fullName>
    </recommendedName>
</protein>